<keyword evidence="8" id="KW-1185">Reference proteome</keyword>
<reference evidence="7 8" key="1">
    <citation type="journal article" date="2011" name="PLoS Genet.">
        <title>Genome sequencing and comparative transcriptomics of the model entomopathogenic fungi Metarhizium anisopliae and M. acridum.</title>
        <authorList>
            <person name="Gao Q."/>
            <person name="Jin K."/>
            <person name="Ying S.H."/>
            <person name="Zhang Y."/>
            <person name="Xiao G."/>
            <person name="Shang Y."/>
            <person name="Duan Z."/>
            <person name="Hu X."/>
            <person name="Xie X.Q."/>
            <person name="Zhou G."/>
            <person name="Peng G."/>
            <person name="Luo Z."/>
            <person name="Huang W."/>
            <person name="Wang B."/>
            <person name="Fang W."/>
            <person name="Wang S."/>
            <person name="Zhong Y."/>
            <person name="Ma L.J."/>
            <person name="St Leger R.J."/>
            <person name="Zhao G.P."/>
            <person name="Pei Y."/>
            <person name="Feng M.G."/>
            <person name="Xia Y."/>
            <person name="Wang C."/>
        </authorList>
    </citation>
    <scope>NUCLEOTIDE SEQUENCE [LARGE SCALE GENOMIC DNA]</scope>
    <source>
        <strain evidence="7 8">CQMa 102</strain>
    </source>
</reference>
<dbReference type="GO" id="GO:0042273">
    <property type="term" value="P:ribosomal large subunit biogenesis"/>
    <property type="evidence" value="ECO:0007669"/>
    <property type="project" value="EnsemblFungi"/>
</dbReference>
<dbReference type="FunCoup" id="E9DXQ4">
    <property type="interactions" value="323"/>
</dbReference>
<dbReference type="OMA" id="DAHKGRD"/>
<evidence type="ECO:0000256" key="4">
    <source>
        <dbReference type="ARBA" id="ARBA00023054"/>
    </source>
</evidence>
<feature type="compositionally biased region" description="Basic residues" evidence="6">
    <location>
        <begin position="380"/>
        <end position="406"/>
    </location>
</feature>
<keyword evidence="3" id="KW-0690">Ribosome biogenesis</keyword>
<dbReference type="STRING" id="655827.E9DXQ4"/>
<dbReference type="PANTHER" id="PTHR13028">
    <property type="entry name" value="RRNA PROCESSING PROTEIN EBNA1-BINDING PROTEIN-RELATED"/>
    <property type="match status" value="1"/>
</dbReference>
<dbReference type="InParanoid" id="E9DXQ4"/>
<protein>
    <submittedName>
        <fullName evidence="7">rRNA processing protein (Ebp2), putative</fullName>
    </submittedName>
</protein>
<keyword evidence="5" id="KW-0539">Nucleus</keyword>
<evidence type="ECO:0000256" key="2">
    <source>
        <dbReference type="ARBA" id="ARBA00007336"/>
    </source>
</evidence>
<feature type="compositionally biased region" description="Basic residues" evidence="6">
    <location>
        <begin position="25"/>
        <end position="36"/>
    </location>
</feature>
<comment type="similarity">
    <text evidence="2">Belongs to the EBP2 family.</text>
</comment>
<dbReference type="Proteomes" id="UP000002499">
    <property type="component" value="Unassembled WGS sequence"/>
</dbReference>
<dbReference type="GO" id="GO:0005730">
    <property type="term" value="C:nucleolus"/>
    <property type="evidence" value="ECO:0007669"/>
    <property type="project" value="UniProtKB-SubCell"/>
</dbReference>
<dbReference type="HOGENOM" id="CLU_036007_2_0_1"/>
<sequence>MVTKSRLRLAIAAEKGIDFKKLKEKKKHKENLKRKGSAAERGGVLAVRRDEGDGDDDELDGNVDVESEGDDIEEINIGAVDETDTSGSEIEMEEKVMHASGQKTNDNSKQEDEEEVDDDSEEDEEDIPISDLEDLDDEDREDLIPHTRLTINNTSALQAALDRISIPTDKSATFASHQSIVSSVNTADSIPDISDDLQRELAFYSQCLDAAKEGRTRLLAEGVPFSRPKDYFAEMVKEDAHMEKVKAKLIEEASAKKAAAEARKLRDLKKFGKQVQVAKLQERQKAKRETLEKIKTLKRKRQESGNDMNTNEADLFDVSVDNELAKHAQSMGSSRGGPSGKGVNVKRQKKNEKYGFGGKKRHAKSGDAISSGDLSSFNTKKMKAGSRGKPKASRPGKSRRKAMSSN</sequence>
<name>E9DXQ4_METAQ</name>
<gene>
    <name evidence="7" type="ORF">MAC_02402</name>
</gene>
<dbReference type="EMBL" id="GL698481">
    <property type="protein sequence ID" value="EFY91517.1"/>
    <property type="molecule type" value="Genomic_DNA"/>
</dbReference>
<keyword evidence="4" id="KW-0175">Coiled coil</keyword>
<dbReference type="GO" id="GO:0000280">
    <property type="term" value="P:nuclear division"/>
    <property type="evidence" value="ECO:0007669"/>
    <property type="project" value="EnsemblFungi"/>
</dbReference>
<evidence type="ECO:0000313" key="7">
    <source>
        <dbReference type="EMBL" id="EFY91517.1"/>
    </source>
</evidence>
<proteinExistence type="inferred from homology"/>
<dbReference type="GO" id="GO:0042802">
    <property type="term" value="F:identical protein binding"/>
    <property type="evidence" value="ECO:0007669"/>
    <property type="project" value="EnsemblFungi"/>
</dbReference>
<feature type="compositionally biased region" description="Acidic residues" evidence="6">
    <location>
        <begin position="52"/>
        <end position="74"/>
    </location>
</feature>
<organism evidence="8">
    <name type="scientific">Metarhizium acridum (strain CQMa 102)</name>
    <dbReference type="NCBI Taxonomy" id="655827"/>
    <lineage>
        <taxon>Eukaryota</taxon>
        <taxon>Fungi</taxon>
        <taxon>Dikarya</taxon>
        <taxon>Ascomycota</taxon>
        <taxon>Pezizomycotina</taxon>
        <taxon>Sordariomycetes</taxon>
        <taxon>Hypocreomycetidae</taxon>
        <taxon>Hypocreales</taxon>
        <taxon>Clavicipitaceae</taxon>
        <taxon>Metarhizium</taxon>
    </lineage>
</organism>
<dbReference type="AlphaFoldDB" id="E9DXQ4"/>
<feature type="region of interest" description="Disordered" evidence="6">
    <location>
        <begin position="25"/>
        <end position="147"/>
    </location>
</feature>
<feature type="region of interest" description="Disordered" evidence="6">
    <location>
        <begin position="296"/>
        <end position="406"/>
    </location>
</feature>
<evidence type="ECO:0000256" key="1">
    <source>
        <dbReference type="ARBA" id="ARBA00004604"/>
    </source>
</evidence>
<dbReference type="GeneID" id="19246713"/>
<evidence type="ECO:0000313" key="8">
    <source>
        <dbReference type="Proteomes" id="UP000002499"/>
    </source>
</evidence>
<dbReference type="eggNOG" id="KOG3080">
    <property type="taxonomic scope" value="Eukaryota"/>
</dbReference>
<dbReference type="GO" id="GO:0006364">
    <property type="term" value="P:rRNA processing"/>
    <property type="evidence" value="ECO:0007669"/>
    <property type="project" value="EnsemblFungi"/>
</dbReference>
<evidence type="ECO:0000256" key="3">
    <source>
        <dbReference type="ARBA" id="ARBA00022517"/>
    </source>
</evidence>
<evidence type="ECO:0000256" key="5">
    <source>
        <dbReference type="ARBA" id="ARBA00023242"/>
    </source>
</evidence>
<feature type="compositionally biased region" description="Acidic residues" evidence="6">
    <location>
        <begin position="111"/>
        <end position="141"/>
    </location>
</feature>
<dbReference type="Pfam" id="PF05890">
    <property type="entry name" value="Ebp2"/>
    <property type="match status" value="1"/>
</dbReference>
<comment type="subcellular location">
    <subcellularLocation>
        <location evidence="1">Nucleus</location>
        <location evidence="1">Nucleolus</location>
    </subcellularLocation>
</comment>
<dbReference type="InterPro" id="IPR008610">
    <property type="entry name" value="Ebp2"/>
</dbReference>
<dbReference type="GO" id="GO:0034399">
    <property type="term" value="C:nuclear periphery"/>
    <property type="evidence" value="ECO:0007669"/>
    <property type="project" value="EnsemblFungi"/>
</dbReference>
<dbReference type="OrthoDB" id="443772at2759"/>
<accession>E9DXQ4</accession>
<dbReference type="KEGG" id="maw:19246713"/>
<dbReference type="GO" id="GO:0030687">
    <property type="term" value="C:preribosome, large subunit precursor"/>
    <property type="evidence" value="ECO:0007669"/>
    <property type="project" value="EnsemblFungi"/>
</dbReference>
<dbReference type="PANTHER" id="PTHR13028:SF0">
    <property type="entry name" value="RRNA-PROCESSING PROTEIN EBP2-RELATED"/>
    <property type="match status" value="1"/>
</dbReference>
<evidence type="ECO:0000256" key="6">
    <source>
        <dbReference type="SAM" id="MobiDB-lite"/>
    </source>
</evidence>